<dbReference type="EMBL" id="LM995447">
    <property type="protein sequence ID" value="CDZ24073.1"/>
    <property type="molecule type" value="Genomic_DNA"/>
</dbReference>
<dbReference type="InterPro" id="IPR001365">
    <property type="entry name" value="A_deaminase_dom"/>
</dbReference>
<dbReference type="PANTHER" id="PTHR11409">
    <property type="entry name" value="ADENOSINE DEAMINASE"/>
    <property type="match status" value="1"/>
</dbReference>
<evidence type="ECO:0000256" key="3">
    <source>
        <dbReference type="ARBA" id="ARBA00022801"/>
    </source>
</evidence>
<proteinExistence type="inferred from homology"/>
<dbReference type="OrthoDB" id="9779574at2"/>
<dbReference type="GO" id="GO:0046936">
    <property type="term" value="F:2'-deoxyadenosine deaminase activity"/>
    <property type="evidence" value="ECO:0007669"/>
    <property type="project" value="RHEA"/>
</dbReference>
<evidence type="ECO:0000256" key="7">
    <source>
        <dbReference type="ARBA" id="ARBA00047989"/>
    </source>
</evidence>
<dbReference type="Pfam" id="PF00962">
    <property type="entry name" value="A_deaminase"/>
    <property type="match status" value="1"/>
</dbReference>
<keyword evidence="12" id="KW-1185">Reference proteome</keyword>
<evidence type="ECO:0000256" key="9">
    <source>
        <dbReference type="HAMAP-Rule" id="MF_00540"/>
    </source>
</evidence>
<dbReference type="HOGENOM" id="CLU_039228_0_0_9"/>
<evidence type="ECO:0000256" key="4">
    <source>
        <dbReference type="ARBA" id="ARBA00022833"/>
    </source>
</evidence>
<dbReference type="InterPro" id="IPR006330">
    <property type="entry name" value="Ado/ade_deaminase"/>
</dbReference>
<dbReference type="PATRIC" id="fig|29343.3.peg.1007"/>
<dbReference type="GO" id="GO:0006154">
    <property type="term" value="P:adenosine catabolic process"/>
    <property type="evidence" value="ECO:0007669"/>
    <property type="project" value="TreeGrafter"/>
</dbReference>
<dbReference type="GO" id="GO:0046103">
    <property type="term" value="P:inosine biosynthetic process"/>
    <property type="evidence" value="ECO:0007669"/>
    <property type="project" value="TreeGrafter"/>
</dbReference>
<evidence type="ECO:0000256" key="5">
    <source>
        <dbReference type="ARBA" id="ARBA00023080"/>
    </source>
</evidence>
<dbReference type="STRING" id="29343.CCDG5_0954"/>
<dbReference type="GO" id="GO:0005829">
    <property type="term" value="C:cytosol"/>
    <property type="evidence" value="ECO:0007669"/>
    <property type="project" value="TreeGrafter"/>
</dbReference>
<dbReference type="GO" id="GO:0008270">
    <property type="term" value="F:zinc ion binding"/>
    <property type="evidence" value="ECO:0007669"/>
    <property type="project" value="UniProtKB-UniRule"/>
</dbReference>
<feature type="site" description="Important for catalytic activity" evidence="9">
    <location>
        <position position="222"/>
    </location>
</feature>
<dbReference type="GO" id="GO:0009117">
    <property type="term" value="P:nucleotide metabolic process"/>
    <property type="evidence" value="ECO:0007669"/>
    <property type="project" value="UniProtKB-KW"/>
</dbReference>
<organism evidence="11 12">
    <name type="scientific">[Clostridium] cellulosi</name>
    <dbReference type="NCBI Taxonomy" id="29343"/>
    <lineage>
        <taxon>Bacteria</taxon>
        <taxon>Bacillati</taxon>
        <taxon>Bacillota</taxon>
        <taxon>Clostridia</taxon>
        <taxon>Eubacteriales</taxon>
        <taxon>Oscillospiraceae</taxon>
        <taxon>Oscillospiraceae incertae sedis</taxon>
    </lineage>
</organism>
<keyword evidence="3 9" id="KW-0378">Hydrolase</keyword>
<dbReference type="GO" id="GO:0004000">
    <property type="term" value="F:adenosine deaminase activity"/>
    <property type="evidence" value="ECO:0007669"/>
    <property type="project" value="UniProtKB-UniRule"/>
</dbReference>
<reference evidence="12" key="1">
    <citation type="submission" date="2014-07" db="EMBL/GenBank/DDBJ databases">
        <authorList>
            <person name="Wibberg D."/>
        </authorList>
    </citation>
    <scope>NUCLEOTIDE SEQUENCE [LARGE SCALE GENOMIC DNA]</scope>
    <source>
        <strain evidence="12">DG5</strain>
    </source>
</reference>
<dbReference type="EC" id="3.5.4.4" evidence="1 9"/>
<dbReference type="NCBIfam" id="TIGR01430">
    <property type="entry name" value="aden_deam"/>
    <property type="match status" value="1"/>
</dbReference>
<accession>A0A078KNL5</accession>
<comment type="catalytic activity">
    <reaction evidence="7">
        <text>adenosine + H2O + H(+) = inosine + NH4(+)</text>
        <dbReference type="Rhea" id="RHEA:24408"/>
        <dbReference type="ChEBI" id="CHEBI:15377"/>
        <dbReference type="ChEBI" id="CHEBI:15378"/>
        <dbReference type="ChEBI" id="CHEBI:16335"/>
        <dbReference type="ChEBI" id="CHEBI:17596"/>
        <dbReference type="ChEBI" id="CHEBI:28938"/>
        <dbReference type="EC" id="3.5.4.4"/>
    </reaction>
    <physiologicalReaction direction="left-to-right" evidence="7">
        <dbReference type="Rhea" id="RHEA:24409"/>
    </physiologicalReaction>
</comment>
<gene>
    <name evidence="9" type="primary">add</name>
    <name evidence="11" type="ORF">CCDG5_0954</name>
</gene>
<comment type="catalytic activity">
    <reaction evidence="8">
        <text>2'-deoxyadenosine + H2O + H(+) = 2'-deoxyinosine + NH4(+)</text>
        <dbReference type="Rhea" id="RHEA:28190"/>
        <dbReference type="ChEBI" id="CHEBI:15377"/>
        <dbReference type="ChEBI" id="CHEBI:15378"/>
        <dbReference type="ChEBI" id="CHEBI:17256"/>
        <dbReference type="ChEBI" id="CHEBI:28938"/>
        <dbReference type="ChEBI" id="CHEBI:28997"/>
        <dbReference type="EC" id="3.5.4.4"/>
    </reaction>
    <physiologicalReaction direction="left-to-right" evidence="8">
        <dbReference type="Rhea" id="RHEA:28191"/>
    </physiologicalReaction>
</comment>
<dbReference type="InterPro" id="IPR032466">
    <property type="entry name" value="Metal_Hydrolase"/>
</dbReference>
<feature type="binding site" evidence="9">
    <location>
        <position position="198"/>
    </location>
    <ligand>
        <name>Zn(2+)</name>
        <dbReference type="ChEBI" id="CHEBI:29105"/>
        <note>catalytic</note>
    </ligand>
</feature>
<dbReference type="Proteomes" id="UP000032431">
    <property type="component" value="Chromosome I"/>
</dbReference>
<feature type="binding site" evidence="9">
    <location>
        <position position="279"/>
    </location>
    <ligand>
        <name>Zn(2+)</name>
        <dbReference type="ChEBI" id="CHEBI:29105"/>
        <note>catalytic</note>
    </ligand>
</feature>
<feature type="domain" description="Adenosine deaminase" evidence="10">
    <location>
        <begin position="8"/>
        <end position="332"/>
    </location>
</feature>
<dbReference type="Gene3D" id="3.20.20.140">
    <property type="entry name" value="Metal-dependent hydrolases"/>
    <property type="match status" value="1"/>
</dbReference>
<dbReference type="HAMAP" id="MF_00540">
    <property type="entry name" value="A_deaminase"/>
    <property type="match status" value="1"/>
</dbReference>
<keyword evidence="4 9" id="KW-0862">Zinc</keyword>
<feature type="binding site" evidence="9">
    <location>
        <position position="15"/>
    </location>
    <ligand>
        <name>Zn(2+)</name>
        <dbReference type="ChEBI" id="CHEBI:29105"/>
        <note>catalytic</note>
    </ligand>
</feature>
<keyword evidence="2 9" id="KW-0479">Metal-binding</keyword>
<evidence type="ECO:0000313" key="12">
    <source>
        <dbReference type="Proteomes" id="UP000032431"/>
    </source>
</evidence>
<sequence>MDFIERMPKIDLHNHLDGSLRPRTVIEIARDEGIELPTYDEKELMKYLSVGDNCESLVEYLEKFDLPLKCLQSEKAQRRVAKEAVEDAAKHNVKYIEVRFAPQLMTEKGMTCADVIRNVISGLLEGEKETGTIARAIVCCMRHHSDEKNLEVIRAASEFMYRGLGGVDLAGDEAHYPPQLFKRVFDEANKYGIPVTIHAGEAGGAENVRVAIEELGAVRIGHGIRINEDESVVNLVKERKIPLEICVTSNVQTKAAPSFEQHPVRKYFDLGLNVTVNTDNTTVSNTDMKRELNILKNKFGFSNSELMQLQMNAARAAFLDKPEKEKLLSELKNSFENII</sequence>
<protein>
    <recommendedName>
        <fullName evidence="1 9">Adenosine deaminase</fullName>
        <ecNumber evidence="1 9">3.5.4.4</ecNumber>
    </recommendedName>
    <alternativeName>
        <fullName evidence="6 9">Adenosine aminohydrolase</fullName>
    </alternativeName>
</protein>
<evidence type="ECO:0000313" key="11">
    <source>
        <dbReference type="EMBL" id="CDZ24073.1"/>
    </source>
</evidence>
<feature type="binding site" evidence="9">
    <location>
        <position position="171"/>
    </location>
    <ligand>
        <name>substrate</name>
    </ligand>
</feature>
<feature type="binding site" evidence="9">
    <location>
        <position position="15"/>
    </location>
    <ligand>
        <name>substrate</name>
    </ligand>
</feature>
<comment type="caution">
    <text evidence="9">Lacks conserved residue(s) required for the propagation of feature annotation.</text>
</comment>
<dbReference type="GO" id="GO:0009168">
    <property type="term" value="P:purine ribonucleoside monophosphate biosynthetic process"/>
    <property type="evidence" value="ECO:0007669"/>
    <property type="project" value="UniProtKB-UniRule"/>
</dbReference>
<dbReference type="AlphaFoldDB" id="A0A078KNL5"/>
<feature type="binding site" evidence="9">
    <location>
        <position position="13"/>
    </location>
    <ligand>
        <name>Zn(2+)</name>
        <dbReference type="ChEBI" id="CHEBI:29105"/>
        <note>catalytic</note>
    </ligand>
</feature>
<evidence type="ECO:0000256" key="8">
    <source>
        <dbReference type="ARBA" id="ARBA00049213"/>
    </source>
</evidence>
<evidence type="ECO:0000256" key="6">
    <source>
        <dbReference type="ARBA" id="ARBA00031852"/>
    </source>
</evidence>
<dbReference type="SUPFAM" id="SSF51556">
    <property type="entry name" value="Metallo-dependent hydrolases"/>
    <property type="match status" value="1"/>
</dbReference>
<evidence type="ECO:0000256" key="1">
    <source>
        <dbReference type="ARBA" id="ARBA00012784"/>
    </source>
</evidence>
<comment type="similarity">
    <text evidence="9">Belongs to the metallo-dependent hydrolases superfamily. Adenosine and AMP deaminases family. Adenosine deaminase subfamily.</text>
</comment>
<comment type="function">
    <text evidence="9">Catalyzes the hydrolytic deamination of adenosine and 2-deoxyadenosine.</text>
</comment>
<dbReference type="InterPro" id="IPR028893">
    <property type="entry name" value="A_deaminase"/>
</dbReference>
<name>A0A078KNL5_9FIRM</name>
<comment type="cofactor">
    <cofactor evidence="9">
        <name>Zn(2+)</name>
        <dbReference type="ChEBI" id="CHEBI:29105"/>
    </cofactor>
    <text evidence="9">Binds 1 zinc ion per subunit.</text>
</comment>
<feature type="active site" description="Proton donor" evidence="9">
    <location>
        <position position="201"/>
    </location>
</feature>
<dbReference type="GO" id="GO:0043103">
    <property type="term" value="P:hypoxanthine salvage"/>
    <property type="evidence" value="ECO:0007669"/>
    <property type="project" value="TreeGrafter"/>
</dbReference>
<evidence type="ECO:0000256" key="2">
    <source>
        <dbReference type="ARBA" id="ARBA00022723"/>
    </source>
</evidence>
<dbReference type="CDD" id="cd01320">
    <property type="entry name" value="ADA"/>
    <property type="match status" value="1"/>
</dbReference>
<keyword evidence="5 9" id="KW-0546">Nucleotide metabolism</keyword>
<evidence type="ECO:0000259" key="10">
    <source>
        <dbReference type="Pfam" id="PF00962"/>
    </source>
</evidence>
<feature type="binding site" evidence="9">
    <location>
        <position position="17"/>
    </location>
    <ligand>
        <name>substrate</name>
    </ligand>
</feature>
<dbReference type="KEGG" id="ccel:CCDG5_0954"/>
<dbReference type="PANTHER" id="PTHR11409:SF43">
    <property type="entry name" value="ADENOSINE DEAMINASE"/>
    <property type="match status" value="1"/>
</dbReference>